<keyword evidence="5 11" id="KW-0808">Transferase</keyword>
<evidence type="ECO:0000259" key="12">
    <source>
        <dbReference type="SMART" id="SM00562"/>
    </source>
</evidence>
<dbReference type="HAMAP" id="MF_00451">
    <property type="entry name" value="NDP_kinase"/>
    <property type="match status" value="1"/>
</dbReference>
<dbReference type="SUPFAM" id="SSF54919">
    <property type="entry name" value="Nucleoside diphosphate kinase, NDK"/>
    <property type="match status" value="1"/>
</dbReference>
<dbReference type="OMA" id="QHYGEHK"/>
<dbReference type="EMBL" id="ADAS02000135">
    <property type="protein sequence ID" value="OAV89267.1"/>
    <property type="molecule type" value="Genomic_DNA"/>
</dbReference>
<dbReference type="EnsemblFungi" id="PTTG_01869-t43_1">
    <property type="protein sequence ID" value="PTTG_01869-t43_1-p1"/>
    <property type="gene ID" value="PTTG_01869"/>
</dbReference>
<feature type="binding site" evidence="9">
    <location>
        <position position="94"/>
    </location>
    <ligand>
        <name>ATP</name>
        <dbReference type="ChEBI" id="CHEBI:30616"/>
    </ligand>
</feature>
<feature type="binding site" evidence="9">
    <location>
        <position position="88"/>
    </location>
    <ligand>
        <name>ATP</name>
        <dbReference type="ChEBI" id="CHEBI:30616"/>
    </ligand>
</feature>
<reference evidence="13" key="1">
    <citation type="submission" date="2009-11" db="EMBL/GenBank/DDBJ databases">
        <authorList>
            <consortium name="The Broad Institute Genome Sequencing Platform"/>
            <person name="Ward D."/>
            <person name="Feldgarden M."/>
            <person name="Earl A."/>
            <person name="Young S.K."/>
            <person name="Zeng Q."/>
            <person name="Koehrsen M."/>
            <person name="Alvarado L."/>
            <person name="Berlin A."/>
            <person name="Bochicchio J."/>
            <person name="Borenstein D."/>
            <person name="Chapman S.B."/>
            <person name="Chen Z."/>
            <person name="Engels R."/>
            <person name="Freedman E."/>
            <person name="Gellesch M."/>
            <person name="Goldberg J."/>
            <person name="Griggs A."/>
            <person name="Gujja S."/>
            <person name="Heilman E."/>
            <person name="Heiman D."/>
            <person name="Hepburn T."/>
            <person name="Howarth C."/>
            <person name="Jen D."/>
            <person name="Larson L."/>
            <person name="Lewis B."/>
            <person name="Mehta T."/>
            <person name="Park D."/>
            <person name="Pearson M."/>
            <person name="Roberts A."/>
            <person name="Saif S."/>
            <person name="Shea T."/>
            <person name="Shenoy N."/>
            <person name="Sisk P."/>
            <person name="Stolte C."/>
            <person name="Sykes S."/>
            <person name="Thomson T."/>
            <person name="Walk T."/>
            <person name="White J."/>
            <person name="Yandava C."/>
            <person name="Izard J."/>
            <person name="Baranova O.V."/>
            <person name="Blanton J.M."/>
            <person name="Tanner A.C."/>
            <person name="Dewhirst F.E."/>
            <person name="Haas B."/>
            <person name="Nusbaum C."/>
            <person name="Birren B."/>
        </authorList>
    </citation>
    <scope>NUCLEOTIDE SEQUENCE [LARGE SCALE GENOMIC DNA]</scope>
    <source>
        <strain evidence="13">1-1 BBBD Race 1</strain>
    </source>
</reference>
<dbReference type="SMR" id="A0A0C4EM80"/>
<evidence type="ECO:0000256" key="2">
    <source>
        <dbReference type="ARBA" id="ARBA00008142"/>
    </source>
</evidence>
<dbReference type="PROSITE" id="PS51374">
    <property type="entry name" value="NDPK_LIKE"/>
    <property type="match status" value="1"/>
</dbReference>
<dbReference type="Gene3D" id="3.30.70.141">
    <property type="entry name" value="Nucleoside diphosphate kinase-like domain"/>
    <property type="match status" value="1"/>
</dbReference>
<dbReference type="InterPro" id="IPR034907">
    <property type="entry name" value="NDK-like_dom"/>
</dbReference>
<dbReference type="PRINTS" id="PR01243">
    <property type="entry name" value="NUCDPKINASE"/>
</dbReference>
<dbReference type="InterPro" id="IPR036850">
    <property type="entry name" value="NDK-like_dom_sf"/>
</dbReference>
<dbReference type="VEuPathDB" id="FungiDB:PTTG_01869"/>
<reference evidence="14" key="4">
    <citation type="submission" date="2025-05" db="UniProtKB">
        <authorList>
            <consortium name="EnsemblFungi"/>
        </authorList>
    </citation>
    <scope>IDENTIFICATION</scope>
    <source>
        <strain evidence="14">isolate 1-1 / race 1 (BBBD)</strain>
    </source>
</reference>
<dbReference type="GO" id="GO:0006228">
    <property type="term" value="P:UTP biosynthetic process"/>
    <property type="evidence" value="ECO:0007669"/>
    <property type="project" value="InterPro"/>
</dbReference>
<dbReference type="AlphaFoldDB" id="A0A0C4EM80"/>
<gene>
    <name evidence="13" type="ORF">PTTG_01869</name>
</gene>
<comment type="catalytic activity">
    <reaction evidence="11">
        <text>a 2'-deoxyribonucleoside 5'-diphosphate + ATP = a 2'-deoxyribonucleoside 5'-triphosphate + ADP</text>
        <dbReference type="Rhea" id="RHEA:44640"/>
        <dbReference type="ChEBI" id="CHEBI:30616"/>
        <dbReference type="ChEBI" id="CHEBI:61560"/>
        <dbReference type="ChEBI" id="CHEBI:73316"/>
        <dbReference type="ChEBI" id="CHEBI:456216"/>
        <dbReference type="EC" id="2.7.4.6"/>
    </reaction>
</comment>
<evidence type="ECO:0000256" key="4">
    <source>
        <dbReference type="ARBA" id="ARBA00017632"/>
    </source>
</evidence>
<name>A0A0C4EM80_PUCT1</name>
<evidence type="ECO:0000256" key="10">
    <source>
        <dbReference type="RuleBase" id="RU004011"/>
    </source>
</evidence>
<evidence type="ECO:0000256" key="1">
    <source>
        <dbReference type="ARBA" id="ARBA00001946"/>
    </source>
</evidence>
<keyword evidence="7 11" id="KW-0418">Kinase</keyword>
<protein>
    <recommendedName>
        <fullName evidence="4 11">Nucleoside diphosphate kinase</fullName>
        <ecNumber evidence="3 11">2.7.4.6</ecNumber>
    </recommendedName>
</protein>
<dbReference type="CDD" id="cd04413">
    <property type="entry name" value="NDPk_I"/>
    <property type="match status" value="1"/>
</dbReference>
<sequence>MSNAEQTFIMVKVDGVQRSLVGEILGRFERRGYKIAALKMIHASKEHVEKHYADLKDKPFFAGLTQFMCSGPVVAIVFEGKDVVKQGRAMLGATNPLSSAAGTIRGDFGIDMGRNICHGSDSVESAKKEIALWFPEGVVQYRLTADANVYE</sequence>
<dbReference type="GO" id="GO:0006183">
    <property type="term" value="P:GTP biosynthetic process"/>
    <property type="evidence" value="ECO:0007669"/>
    <property type="project" value="InterPro"/>
</dbReference>
<dbReference type="OrthoDB" id="2162449at2759"/>
<dbReference type="EC" id="2.7.4.6" evidence="3 11"/>
<evidence type="ECO:0000256" key="7">
    <source>
        <dbReference type="ARBA" id="ARBA00022777"/>
    </source>
</evidence>
<dbReference type="SMART" id="SM00562">
    <property type="entry name" value="NDK"/>
    <property type="match status" value="1"/>
</dbReference>
<evidence type="ECO:0000313" key="15">
    <source>
        <dbReference type="Proteomes" id="UP000005240"/>
    </source>
</evidence>
<dbReference type="GO" id="GO:0006241">
    <property type="term" value="P:CTP biosynthetic process"/>
    <property type="evidence" value="ECO:0007669"/>
    <property type="project" value="InterPro"/>
</dbReference>
<organism evidence="13">
    <name type="scientific">Puccinia triticina (isolate 1-1 / race 1 (BBBD))</name>
    <name type="common">Brown leaf rust fungus</name>
    <dbReference type="NCBI Taxonomy" id="630390"/>
    <lineage>
        <taxon>Eukaryota</taxon>
        <taxon>Fungi</taxon>
        <taxon>Dikarya</taxon>
        <taxon>Basidiomycota</taxon>
        <taxon>Pucciniomycotina</taxon>
        <taxon>Pucciniomycetes</taxon>
        <taxon>Pucciniales</taxon>
        <taxon>Pucciniaceae</taxon>
        <taxon>Puccinia</taxon>
    </lineage>
</organism>
<accession>A0A0C4EM80</accession>
<dbReference type="GO" id="GO:0005524">
    <property type="term" value="F:ATP binding"/>
    <property type="evidence" value="ECO:0007669"/>
    <property type="project" value="UniProtKB-KW"/>
</dbReference>
<dbReference type="Proteomes" id="UP000005240">
    <property type="component" value="Unassembled WGS sequence"/>
</dbReference>
<feature type="active site" description="Pros-phosphohistidine intermediate" evidence="9">
    <location>
        <position position="118"/>
    </location>
</feature>
<dbReference type="FunFam" id="3.30.70.141:FF:000002">
    <property type="entry name" value="Nucleoside diphosphate kinase"/>
    <property type="match status" value="1"/>
</dbReference>
<feature type="binding site" evidence="9">
    <location>
        <position position="12"/>
    </location>
    <ligand>
        <name>ATP</name>
        <dbReference type="ChEBI" id="CHEBI:30616"/>
    </ligand>
</feature>
<feature type="binding site" evidence="9">
    <location>
        <position position="105"/>
    </location>
    <ligand>
        <name>ATP</name>
        <dbReference type="ChEBI" id="CHEBI:30616"/>
    </ligand>
</feature>
<keyword evidence="15" id="KW-1185">Reference proteome</keyword>
<keyword evidence="6 11" id="KW-0547">Nucleotide-binding</keyword>
<evidence type="ECO:0000256" key="6">
    <source>
        <dbReference type="ARBA" id="ARBA00022741"/>
    </source>
</evidence>
<evidence type="ECO:0000256" key="9">
    <source>
        <dbReference type="PROSITE-ProRule" id="PRU00706"/>
    </source>
</evidence>
<evidence type="ECO:0000256" key="3">
    <source>
        <dbReference type="ARBA" id="ARBA00012966"/>
    </source>
</evidence>
<reference evidence="13" key="2">
    <citation type="submission" date="2016-05" db="EMBL/GenBank/DDBJ databases">
        <title>Comparative analysis highlights variable genome content of wheat rusts and divergence of the mating loci.</title>
        <authorList>
            <person name="Cuomo C.A."/>
            <person name="Bakkeren G."/>
            <person name="Szabo L."/>
            <person name="Khalil H."/>
            <person name="Joly D."/>
            <person name="Goldberg J."/>
            <person name="Young S."/>
            <person name="Zeng Q."/>
            <person name="Fellers J."/>
        </authorList>
    </citation>
    <scope>NUCLEOTIDE SEQUENCE [LARGE SCALE GENOMIC DNA]</scope>
    <source>
        <strain evidence="13">1-1 BBBD Race 1</strain>
    </source>
</reference>
<evidence type="ECO:0000313" key="13">
    <source>
        <dbReference type="EMBL" id="OAV89267.1"/>
    </source>
</evidence>
<feature type="binding site" evidence="9">
    <location>
        <position position="115"/>
    </location>
    <ligand>
        <name>ATP</name>
        <dbReference type="ChEBI" id="CHEBI:30616"/>
    </ligand>
</feature>
<dbReference type="GO" id="GO:0004550">
    <property type="term" value="F:nucleoside diphosphate kinase activity"/>
    <property type="evidence" value="ECO:0007669"/>
    <property type="project" value="UniProtKB-EC"/>
</dbReference>
<evidence type="ECO:0000256" key="11">
    <source>
        <dbReference type="RuleBase" id="RU004013"/>
    </source>
</evidence>
<comment type="cofactor">
    <cofactor evidence="1">
        <name>Mg(2+)</name>
        <dbReference type="ChEBI" id="CHEBI:18420"/>
    </cofactor>
</comment>
<keyword evidence="8 11" id="KW-0067">ATP-binding</keyword>
<reference evidence="14 15" key="3">
    <citation type="journal article" date="2017" name="G3 (Bethesda)">
        <title>Comparative analysis highlights variable genome content of wheat rusts and divergence of the mating loci.</title>
        <authorList>
            <person name="Cuomo C.A."/>
            <person name="Bakkeren G."/>
            <person name="Khalil H.B."/>
            <person name="Panwar V."/>
            <person name="Joly D."/>
            <person name="Linning R."/>
            <person name="Sakthikumar S."/>
            <person name="Song X."/>
            <person name="Adiconis X."/>
            <person name="Fan L."/>
            <person name="Goldberg J.M."/>
            <person name="Levin J.Z."/>
            <person name="Young S."/>
            <person name="Zeng Q."/>
            <person name="Anikster Y."/>
            <person name="Bruce M."/>
            <person name="Wang M."/>
            <person name="Yin C."/>
            <person name="McCallum B."/>
            <person name="Szabo L.J."/>
            <person name="Hulbert S."/>
            <person name="Chen X."/>
            <person name="Fellers J.P."/>
        </authorList>
    </citation>
    <scope>NUCLEOTIDE SEQUENCE</scope>
    <source>
        <strain evidence="14">isolate 1-1 / race 1 (BBBD)</strain>
        <strain evidence="15">Isolate 1-1 / race 1 (BBBD)</strain>
    </source>
</reference>
<dbReference type="Pfam" id="PF00334">
    <property type="entry name" value="NDK"/>
    <property type="match status" value="1"/>
</dbReference>
<comment type="similarity">
    <text evidence="2 9 10">Belongs to the NDK family.</text>
</comment>
<dbReference type="STRING" id="630390.A0A0C4EM80"/>
<evidence type="ECO:0000313" key="14">
    <source>
        <dbReference type="EnsemblFungi" id="PTTG_01869-t43_1-p1"/>
    </source>
</evidence>
<dbReference type="PANTHER" id="PTHR11349">
    <property type="entry name" value="NUCLEOSIDE DIPHOSPHATE KINASE"/>
    <property type="match status" value="1"/>
</dbReference>
<dbReference type="InterPro" id="IPR001564">
    <property type="entry name" value="Nucleoside_diP_kinase"/>
</dbReference>
<dbReference type="NCBIfam" id="NF001908">
    <property type="entry name" value="PRK00668.1"/>
    <property type="match status" value="1"/>
</dbReference>
<evidence type="ECO:0000256" key="5">
    <source>
        <dbReference type="ARBA" id="ARBA00022679"/>
    </source>
</evidence>
<dbReference type="InterPro" id="IPR023005">
    <property type="entry name" value="Nucleoside_diP_kinase_AS"/>
</dbReference>
<evidence type="ECO:0000256" key="8">
    <source>
        <dbReference type="ARBA" id="ARBA00022840"/>
    </source>
</evidence>
<proteinExistence type="inferred from homology"/>
<dbReference type="PROSITE" id="PS00469">
    <property type="entry name" value="NDPK"/>
    <property type="match status" value="1"/>
</dbReference>
<feature type="binding site" evidence="9">
    <location>
        <position position="60"/>
    </location>
    <ligand>
        <name>ATP</name>
        <dbReference type="ChEBI" id="CHEBI:30616"/>
    </ligand>
</feature>
<feature type="domain" description="Nucleoside diphosphate kinase-like" evidence="12">
    <location>
        <begin position="4"/>
        <end position="141"/>
    </location>
</feature>